<dbReference type="OrthoDB" id="1495530at2"/>
<dbReference type="Proteomes" id="UP000245283">
    <property type="component" value="Unassembled WGS sequence"/>
</dbReference>
<dbReference type="InterPro" id="IPR013766">
    <property type="entry name" value="Thioredoxin_domain"/>
</dbReference>
<name>A0A2V1KED9_9ACTO</name>
<dbReference type="Pfam" id="PF00085">
    <property type="entry name" value="Thioredoxin"/>
    <property type="match status" value="1"/>
</dbReference>
<proteinExistence type="predicted"/>
<dbReference type="AlphaFoldDB" id="A0A2V1KED9"/>
<organism evidence="2 3">
    <name type="scientific">Ancrocorticia populi</name>
    <dbReference type="NCBI Taxonomy" id="2175228"/>
    <lineage>
        <taxon>Bacteria</taxon>
        <taxon>Bacillati</taxon>
        <taxon>Actinomycetota</taxon>
        <taxon>Actinomycetes</taxon>
        <taxon>Actinomycetales</taxon>
        <taxon>Actinomycetaceae</taxon>
        <taxon>Ancrocorticia</taxon>
    </lineage>
</organism>
<reference evidence="3" key="1">
    <citation type="submission" date="2018-05" db="EMBL/GenBank/DDBJ databases">
        <authorList>
            <person name="Li Y."/>
        </authorList>
    </citation>
    <scope>NUCLEOTIDE SEQUENCE [LARGE SCALE GENOMIC DNA]</scope>
    <source>
        <strain evidence="3">sk1b4</strain>
    </source>
</reference>
<protein>
    <submittedName>
        <fullName evidence="2">Thioredoxin</fullName>
    </submittedName>
</protein>
<dbReference type="InterPro" id="IPR036249">
    <property type="entry name" value="Thioredoxin-like_sf"/>
</dbReference>
<evidence type="ECO:0000313" key="3">
    <source>
        <dbReference type="Proteomes" id="UP000245283"/>
    </source>
</evidence>
<feature type="domain" description="Thioredoxin" evidence="1">
    <location>
        <begin position="6"/>
        <end position="70"/>
    </location>
</feature>
<dbReference type="CDD" id="cd02947">
    <property type="entry name" value="TRX_family"/>
    <property type="match status" value="1"/>
</dbReference>
<evidence type="ECO:0000259" key="1">
    <source>
        <dbReference type="Pfam" id="PF00085"/>
    </source>
</evidence>
<comment type="caution">
    <text evidence="2">The sequence shown here is derived from an EMBL/GenBank/DDBJ whole genome shotgun (WGS) entry which is preliminary data.</text>
</comment>
<dbReference type="EMBL" id="QETB01000001">
    <property type="protein sequence ID" value="PWF27807.1"/>
    <property type="molecule type" value="Genomic_DNA"/>
</dbReference>
<accession>A0A2V1KED9</accession>
<dbReference type="Gene3D" id="3.40.30.10">
    <property type="entry name" value="Glutaredoxin"/>
    <property type="match status" value="1"/>
</dbReference>
<sequence>MHLELFSSSFCGACRRTRGILDTAARLVPSVYVTEINVADDPDAAERVDITSTPTVIVRDSHGKQTFRGEGVPNINQVLAATVAALDA</sequence>
<keyword evidence="3" id="KW-1185">Reference proteome</keyword>
<dbReference type="SUPFAM" id="SSF52833">
    <property type="entry name" value="Thioredoxin-like"/>
    <property type="match status" value="1"/>
</dbReference>
<evidence type="ECO:0000313" key="2">
    <source>
        <dbReference type="EMBL" id="PWF27807.1"/>
    </source>
</evidence>
<gene>
    <name evidence="2" type="ORF">DD236_04980</name>
</gene>